<dbReference type="InterPro" id="IPR041583">
    <property type="entry name" value="TetR_C_31"/>
</dbReference>
<dbReference type="EMBL" id="CP154795">
    <property type="protein sequence ID" value="XAN07743.1"/>
    <property type="molecule type" value="Genomic_DNA"/>
</dbReference>
<sequence>MNAPHSRRDAADAMRARLVAAAIDQLSAEGMRGLTHRRVEQRAEVSQGLVKYHFGSLDGLIEAVVEHMADLELGAIMRVTPEQQATAAATGEVPLEVWRAAHRAYAEIAARPDLVRARFELYLHAGRHPELQAIIRRGRERFVDAAAASLPCADPRAAARMVLALMNGLLLHQLSAPEDIVDELAPAYLIATGAAALLFPLTPVPPEALS</sequence>
<dbReference type="SUPFAM" id="SSF46689">
    <property type="entry name" value="Homeodomain-like"/>
    <property type="match status" value="1"/>
</dbReference>
<dbReference type="Proteomes" id="UP001442841">
    <property type="component" value="Chromosome"/>
</dbReference>
<evidence type="ECO:0000256" key="4">
    <source>
        <dbReference type="PROSITE-ProRule" id="PRU00335"/>
    </source>
</evidence>
<organism evidence="6 7">
    <name type="scientific">Ammonicoccus fulvus</name>
    <dbReference type="NCBI Taxonomy" id="3138240"/>
    <lineage>
        <taxon>Bacteria</taxon>
        <taxon>Bacillati</taxon>
        <taxon>Actinomycetota</taxon>
        <taxon>Actinomycetes</taxon>
        <taxon>Propionibacteriales</taxon>
        <taxon>Propionibacteriaceae</taxon>
        <taxon>Ammonicoccus</taxon>
    </lineage>
</organism>
<keyword evidence="1" id="KW-0805">Transcription regulation</keyword>
<evidence type="ECO:0000313" key="6">
    <source>
        <dbReference type="EMBL" id="XAN07743.1"/>
    </source>
</evidence>
<evidence type="ECO:0000313" key="7">
    <source>
        <dbReference type="Proteomes" id="UP001442841"/>
    </source>
</evidence>
<accession>A0ABZ3FSI7</accession>
<evidence type="ECO:0000256" key="2">
    <source>
        <dbReference type="ARBA" id="ARBA00023125"/>
    </source>
</evidence>
<dbReference type="Gene3D" id="1.10.357.10">
    <property type="entry name" value="Tetracycline Repressor, domain 2"/>
    <property type="match status" value="1"/>
</dbReference>
<reference evidence="6 7" key="1">
    <citation type="submission" date="2024-04" db="EMBL/GenBank/DDBJ databases">
        <title>Isolation of an actinomycete strain from pig manure.</title>
        <authorList>
            <person name="Gong T."/>
            <person name="Yu Z."/>
            <person name="An M."/>
            <person name="Wei C."/>
            <person name="Yang W."/>
            <person name="Liu L."/>
        </authorList>
    </citation>
    <scope>NUCLEOTIDE SEQUENCE [LARGE SCALE GENOMIC DNA]</scope>
    <source>
        <strain evidence="6 7">ZF39</strain>
    </source>
</reference>
<feature type="DNA-binding region" description="H-T-H motif" evidence="4">
    <location>
        <begin position="35"/>
        <end position="54"/>
    </location>
</feature>
<evidence type="ECO:0000256" key="3">
    <source>
        <dbReference type="ARBA" id="ARBA00023163"/>
    </source>
</evidence>
<keyword evidence="2 4" id="KW-0238">DNA-binding</keyword>
<dbReference type="Pfam" id="PF17940">
    <property type="entry name" value="TetR_C_31"/>
    <property type="match status" value="1"/>
</dbReference>
<protein>
    <submittedName>
        <fullName evidence="6">TetR family transcriptional regulator</fullName>
    </submittedName>
</protein>
<proteinExistence type="predicted"/>
<dbReference type="InterPro" id="IPR050109">
    <property type="entry name" value="HTH-type_TetR-like_transc_reg"/>
</dbReference>
<gene>
    <name evidence="6" type="ORF">AADG42_10660</name>
</gene>
<dbReference type="InterPro" id="IPR009057">
    <property type="entry name" value="Homeodomain-like_sf"/>
</dbReference>
<dbReference type="SUPFAM" id="SSF48498">
    <property type="entry name" value="Tetracyclin repressor-like, C-terminal domain"/>
    <property type="match status" value="1"/>
</dbReference>
<name>A0ABZ3FSI7_9ACTN</name>
<keyword evidence="3" id="KW-0804">Transcription</keyword>
<dbReference type="InterPro" id="IPR001647">
    <property type="entry name" value="HTH_TetR"/>
</dbReference>
<dbReference type="PANTHER" id="PTHR30055">
    <property type="entry name" value="HTH-TYPE TRANSCRIPTIONAL REGULATOR RUTR"/>
    <property type="match status" value="1"/>
</dbReference>
<evidence type="ECO:0000259" key="5">
    <source>
        <dbReference type="PROSITE" id="PS50977"/>
    </source>
</evidence>
<dbReference type="PROSITE" id="PS50977">
    <property type="entry name" value="HTH_TETR_2"/>
    <property type="match status" value="1"/>
</dbReference>
<dbReference type="PANTHER" id="PTHR30055:SF234">
    <property type="entry name" value="HTH-TYPE TRANSCRIPTIONAL REGULATOR BETI"/>
    <property type="match status" value="1"/>
</dbReference>
<evidence type="ECO:0000256" key="1">
    <source>
        <dbReference type="ARBA" id="ARBA00023015"/>
    </source>
</evidence>
<dbReference type="Pfam" id="PF00440">
    <property type="entry name" value="TetR_N"/>
    <property type="match status" value="1"/>
</dbReference>
<dbReference type="InterPro" id="IPR036271">
    <property type="entry name" value="Tet_transcr_reg_TetR-rel_C_sf"/>
</dbReference>
<dbReference type="RefSeq" id="WP_425309201.1">
    <property type="nucleotide sequence ID" value="NZ_CP154795.1"/>
</dbReference>
<keyword evidence="7" id="KW-1185">Reference proteome</keyword>
<feature type="domain" description="HTH tetR-type" evidence="5">
    <location>
        <begin position="12"/>
        <end position="72"/>
    </location>
</feature>